<evidence type="ECO:0000313" key="2">
    <source>
        <dbReference type="EMBL" id="MCW7555650.1"/>
    </source>
</evidence>
<proteinExistence type="predicted"/>
<evidence type="ECO:0000256" key="1">
    <source>
        <dbReference type="SAM" id="Phobius"/>
    </source>
</evidence>
<keyword evidence="1" id="KW-1133">Transmembrane helix</keyword>
<dbReference type="EMBL" id="JAPFCC010000001">
    <property type="protein sequence ID" value="MCW7555650.1"/>
    <property type="molecule type" value="Genomic_DNA"/>
</dbReference>
<protein>
    <submittedName>
        <fullName evidence="2">Uncharacterized protein</fullName>
    </submittedName>
</protein>
<evidence type="ECO:0000313" key="3">
    <source>
        <dbReference type="Proteomes" id="UP001209854"/>
    </source>
</evidence>
<name>A0ABT3N1Y5_9GAMM</name>
<keyword evidence="1" id="KW-0472">Membrane</keyword>
<dbReference type="Proteomes" id="UP001209854">
    <property type="component" value="Unassembled WGS sequence"/>
</dbReference>
<dbReference type="RefSeq" id="WP_262565408.1">
    <property type="nucleotide sequence ID" value="NZ_JAPFCC010000001.1"/>
</dbReference>
<feature type="transmembrane region" description="Helical" evidence="1">
    <location>
        <begin position="102"/>
        <end position="123"/>
    </location>
</feature>
<organism evidence="2 3">
    <name type="scientific">Endozoicomonas gorgoniicola</name>
    <dbReference type="NCBI Taxonomy" id="1234144"/>
    <lineage>
        <taxon>Bacteria</taxon>
        <taxon>Pseudomonadati</taxon>
        <taxon>Pseudomonadota</taxon>
        <taxon>Gammaproteobacteria</taxon>
        <taxon>Oceanospirillales</taxon>
        <taxon>Endozoicomonadaceae</taxon>
        <taxon>Endozoicomonas</taxon>
    </lineage>
</organism>
<accession>A0ABT3N1Y5</accession>
<reference evidence="2 3" key="1">
    <citation type="submission" date="2022-10" db="EMBL/GenBank/DDBJ databases">
        <title>High-quality genome sequences of two octocoral-associated bacteria, Endozoicomonas euniceicola EF212 and Endozoicomonas gorgoniicola PS125.</title>
        <authorList>
            <person name="Chiou Y.-J."/>
            <person name="Chen Y.-H."/>
        </authorList>
    </citation>
    <scope>NUCLEOTIDE SEQUENCE [LARGE SCALE GENOMIC DNA]</scope>
    <source>
        <strain evidence="2 3">PS125</strain>
    </source>
</reference>
<sequence length="152" mass="16115">MSHKIQINGEEHFVNLSTTPEGKGLVVQTQASNSTPARQLKIFPSQALMERRSFYVKDESSGATFLATTNATTSSITVQQTGNKTTEEDCDDSYKNNRGECFSLPVGVIIGIIASVATVIGIITCALCYFCCRGSGGGTFIPSPAFFESGGG</sequence>
<gene>
    <name evidence="2" type="ORF">NX722_24090</name>
</gene>
<keyword evidence="3" id="KW-1185">Reference proteome</keyword>
<comment type="caution">
    <text evidence="2">The sequence shown here is derived from an EMBL/GenBank/DDBJ whole genome shotgun (WGS) entry which is preliminary data.</text>
</comment>
<keyword evidence="1" id="KW-0812">Transmembrane</keyword>